<keyword evidence="3" id="KW-1185">Reference proteome</keyword>
<reference evidence="2 3" key="1">
    <citation type="submission" date="2018-03" db="EMBL/GenBank/DDBJ databases">
        <authorList>
            <person name="Guldener U."/>
        </authorList>
    </citation>
    <scope>NUCLEOTIDE SEQUENCE [LARGE SCALE GENOMIC DNA]</scope>
    <source>
        <strain evidence="2 3">DAOM196992</strain>
    </source>
</reference>
<evidence type="ECO:0000256" key="1">
    <source>
        <dbReference type="SAM" id="MobiDB-lite"/>
    </source>
</evidence>
<protein>
    <submittedName>
        <fullName evidence="2">Uncharacterized protein</fullName>
    </submittedName>
</protein>
<sequence>MAGAIDPVHRCKGVDNKRLRPHRRRRSRPPHRQLRSLVIHAGCGNGIKKSKSLSHSSGPPQRSMLLDVWVKAGPTECATPVRAADANGPAFGNVNLGRDTSWLR</sequence>
<feature type="region of interest" description="Disordered" evidence="1">
    <location>
        <begin position="1"/>
        <end position="32"/>
    </location>
</feature>
<name>A0A5C3FBF8_9BASI</name>
<dbReference type="EMBL" id="OOIP01000023">
    <property type="protein sequence ID" value="SPO40987.1"/>
    <property type="molecule type" value="Genomic_DNA"/>
</dbReference>
<proteinExistence type="predicted"/>
<dbReference type="AlphaFoldDB" id="A0A5C3FBF8"/>
<organism evidence="2 3">
    <name type="scientific">Pseudozyma flocculosa</name>
    <dbReference type="NCBI Taxonomy" id="84751"/>
    <lineage>
        <taxon>Eukaryota</taxon>
        <taxon>Fungi</taxon>
        <taxon>Dikarya</taxon>
        <taxon>Basidiomycota</taxon>
        <taxon>Ustilaginomycotina</taxon>
        <taxon>Ustilaginomycetes</taxon>
        <taxon>Ustilaginales</taxon>
        <taxon>Ustilaginaceae</taxon>
        <taxon>Pseudozyma</taxon>
    </lineage>
</organism>
<evidence type="ECO:0000313" key="2">
    <source>
        <dbReference type="EMBL" id="SPO40987.1"/>
    </source>
</evidence>
<evidence type="ECO:0000313" key="3">
    <source>
        <dbReference type="Proteomes" id="UP000323386"/>
    </source>
</evidence>
<dbReference type="Proteomes" id="UP000323386">
    <property type="component" value="Unassembled WGS sequence"/>
</dbReference>
<gene>
    <name evidence="2" type="ORF">PSFLO_06469</name>
</gene>
<accession>A0A5C3FBF8</accession>
<feature type="compositionally biased region" description="Basic residues" evidence="1">
    <location>
        <begin position="19"/>
        <end position="32"/>
    </location>
</feature>
<feature type="compositionally biased region" description="Basic and acidic residues" evidence="1">
    <location>
        <begin position="7"/>
        <end position="18"/>
    </location>
</feature>